<dbReference type="EMBL" id="DS469701">
    <property type="protein sequence ID" value="EDO35338.1"/>
    <property type="molecule type" value="Genomic_DNA"/>
</dbReference>
<dbReference type="GO" id="GO:0016779">
    <property type="term" value="F:nucleotidyltransferase activity"/>
    <property type="evidence" value="ECO:0007669"/>
    <property type="project" value="UniProtKB-KW"/>
</dbReference>
<dbReference type="GO" id="GO:0046872">
    <property type="term" value="F:metal ion binding"/>
    <property type="evidence" value="ECO:0007669"/>
    <property type="project" value="UniProtKB-KW"/>
</dbReference>
<evidence type="ECO:0000256" key="2">
    <source>
        <dbReference type="ARBA" id="ARBA00008307"/>
    </source>
</evidence>
<gene>
    <name evidence="6" type="ORF">NEMVEDRAFT_v1g214234</name>
</gene>
<dbReference type="AlphaFoldDB" id="A7SLQ4"/>
<comment type="cofactor">
    <cofactor evidence="1">
        <name>Mg(2+)</name>
        <dbReference type="ChEBI" id="CHEBI:18420"/>
    </cofactor>
</comment>
<dbReference type="InterPro" id="IPR046903">
    <property type="entry name" value="Mab-21-like_nuc_Trfase"/>
</dbReference>
<keyword evidence="3" id="KW-0547">Nucleotide-binding</keyword>
<dbReference type="PhylomeDB" id="A7SLQ4"/>
<dbReference type="PANTHER" id="PTHR10656:SF42">
    <property type="entry name" value="CYCLIC GMP-AMP SYNTHASE-LIKE PROTEIN-RELATED"/>
    <property type="match status" value="1"/>
</dbReference>
<reference evidence="6 7" key="1">
    <citation type="journal article" date="2007" name="Science">
        <title>Sea anemone genome reveals ancestral eumetazoan gene repertoire and genomic organization.</title>
        <authorList>
            <person name="Putnam N.H."/>
            <person name="Srivastava M."/>
            <person name="Hellsten U."/>
            <person name="Dirks B."/>
            <person name="Chapman J."/>
            <person name="Salamov A."/>
            <person name="Terry A."/>
            <person name="Shapiro H."/>
            <person name="Lindquist E."/>
            <person name="Kapitonov V.V."/>
            <person name="Jurka J."/>
            <person name="Genikhovich G."/>
            <person name="Grigoriev I.V."/>
            <person name="Lucas S.M."/>
            <person name="Steele R.E."/>
            <person name="Finnerty J.R."/>
            <person name="Technau U."/>
            <person name="Martindale M.Q."/>
            <person name="Rokhsar D.S."/>
        </authorList>
    </citation>
    <scope>NUCLEOTIDE SEQUENCE [LARGE SCALE GENOMIC DNA]</scope>
    <source>
        <strain evidence="7">CH2 X CH6</strain>
    </source>
</reference>
<dbReference type="GO" id="GO:0005524">
    <property type="term" value="F:ATP binding"/>
    <property type="evidence" value="ECO:0007669"/>
    <property type="project" value="UniProtKB-KW"/>
</dbReference>
<name>A7SLQ4_NEMVE</name>
<feature type="domain" description="Mab-21-like nucleotidyltransferase" evidence="5">
    <location>
        <begin position="110"/>
        <end position="274"/>
    </location>
</feature>
<protein>
    <recommendedName>
        <fullName evidence="5">Mab-21-like nucleotidyltransferase domain-containing protein</fullName>
    </recommendedName>
</protein>
<evidence type="ECO:0000256" key="3">
    <source>
        <dbReference type="ARBA" id="ARBA00022741"/>
    </source>
</evidence>
<keyword evidence="7" id="KW-1185">Reference proteome</keyword>
<dbReference type="Proteomes" id="UP000001593">
    <property type="component" value="Unassembled WGS sequence"/>
</dbReference>
<dbReference type="OMA" id="RYCEIRE"/>
<dbReference type="SMART" id="SM01265">
    <property type="entry name" value="Mab-21"/>
    <property type="match status" value="1"/>
</dbReference>
<dbReference type="PANTHER" id="PTHR10656">
    <property type="entry name" value="CELL FATE DETERMINING PROTEIN MAB21-RELATED"/>
    <property type="match status" value="1"/>
</dbReference>
<dbReference type="InParanoid" id="A7SLQ4"/>
<dbReference type="HOGENOM" id="CLU_680269_0_0_1"/>
<dbReference type="Gene3D" id="1.10.1410.40">
    <property type="match status" value="1"/>
</dbReference>
<sequence>MNRRALSETNLFLSSKRYSSATQLSMLSSSKSLERLDTPQISEEEAFSIELQRFYERKVRTGREKALENKLLAFTAAMKVLINAQLVNERFTITELVQRNPRYCEIRELEANCFEFEIPVYLDGNYELLVHYAEEGGFVRLQIEDCSNWDDCVTEEGYLSASLVRSNLQLTLQKTLINMSKNIENEEDNLPDGVESISVFCDGSTIVLDINHGGILVDLVPSIRLTKYHIGWCKKFTRHIVPTHVLAKACERPMSDPESLWLLSFVEAEKKMLRQLKDNQQRLLDILVELREMDELLGEISFAQMQTVLFHLVSKIEDGFEWRDEELGERFLDALCILEEFLEKKYCEHFYISEANLFVAMGTVTMSQLKDKIRRITKPSCVACGLASIFGATSVVKCGFKGACA</sequence>
<evidence type="ECO:0000256" key="4">
    <source>
        <dbReference type="ARBA" id="ARBA00022840"/>
    </source>
</evidence>
<proteinExistence type="inferred from homology"/>
<evidence type="ECO:0000313" key="7">
    <source>
        <dbReference type="Proteomes" id="UP000001593"/>
    </source>
</evidence>
<dbReference type="Gene3D" id="3.30.460.90">
    <property type="match status" value="1"/>
</dbReference>
<keyword evidence="4" id="KW-0067">ATP-binding</keyword>
<evidence type="ECO:0000256" key="1">
    <source>
        <dbReference type="ARBA" id="ARBA00001946"/>
    </source>
</evidence>
<comment type="similarity">
    <text evidence="2">Belongs to the mab-21 family.</text>
</comment>
<dbReference type="Pfam" id="PF03281">
    <property type="entry name" value="Mab-21"/>
    <property type="match status" value="1"/>
</dbReference>
<dbReference type="InterPro" id="IPR024810">
    <property type="entry name" value="MAB21L/cGLR"/>
</dbReference>
<organism evidence="6 7">
    <name type="scientific">Nematostella vectensis</name>
    <name type="common">Starlet sea anemone</name>
    <dbReference type="NCBI Taxonomy" id="45351"/>
    <lineage>
        <taxon>Eukaryota</taxon>
        <taxon>Metazoa</taxon>
        <taxon>Cnidaria</taxon>
        <taxon>Anthozoa</taxon>
        <taxon>Hexacorallia</taxon>
        <taxon>Actiniaria</taxon>
        <taxon>Edwardsiidae</taxon>
        <taxon>Nematostella</taxon>
    </lineage>
</organism>
<evidence type="ECO:0000313" key="6">
    <source>
        <dbReference type="EMBL" id="EDO35338.1"/>
    </source>
</evidence>
<accession>A7SLQ4</accession>
<evidence type="ECO:0000259" key="5">
    <source>
        <dbReference type="Pfam" id="PF03281"/>
    </source>
</evidence>